<proteinExistence type="predicted"/>
<name>A0A8H5D7N8_9AGAR</name>
<sequence>MYRLNLACVRSMASASATAYFVFCFYFLLSSVAAQQPKITLSLFETLPNHFFFFENASNVAYFDAVHGNVYVSQDEGKSWVTANGIPRHEAVKFVAHPFEKRLAFVLTDSTRHYRTDDEGKTWMPFDIPVPPSRTSNPLSFHAKHPGYILYQGGICHDQVCYYDEVTIPDSSFDEKWAQRVKMPNPVWTRNLSRPGPPQAEARPRFGHNRPRMWWTIGLAIH</sequence>
<dbReference type="GO" id="GO:0006623">
    <property type="term" value="P:protein targeting to vacuole"/>
    <property type="evidence" value="ECO:0007669"/>
    <property type="project" value="TreeGrafter"/>
</dbReference>
<dbReference type="GO" id="GO:0006896">
    <property type="term" value="P:Golgi to vacuole transport"/>
    <property type="evidence" value="ECO:0007669"/>
    <property type="project" value="TreeGrafter"/>
</dbReference>
<dbReference type="Gene3D" id="2.130.10.10">
    <property type="entry name" value="YVTN repeat-like/Quinoprotein amine dehydrogenase"/>
    <property type="match status" value="1"/>
</dbReference>
<dbReference type="InterPro" id="IPR031778">
    <property type="entry name" value="Sortilin_N"/>
</dbReference>
<comment type="caution">
    <text evidence="3">The sequence shown here is derived from an EMBL/GenBank/DDBJ whole genome shotgun (WGS) entry which is preliminary data.</text>
</comment>
<dbReference type="GO" id="GO:0005829">
    <property type="term" value="C:cytosol"/>
    <property type="evidence" value="ECO:0007669"/>
    <property type="project" value="GOC"/>
</dbReference>
<dbReference type="GO" id="GO:0005794">
    <property type="term" value="C:Golgi apparatus"/>
    <property type="evidence" value="ECO:0007669"/>
    <property type="project" value="TreeGrafter"/>
</dbReference>
<dbReference type="Pfam" id="PF15902">
    <property type="entry name" value="Sortilin-Vps10"/>
    <property type="match status" value="1"/>
</dbReference>
<accession>A0A8H5D7N8</accession>
<dbReference type="AlphaFoldDB" id="A0A8H5D7N8"/>
<evidence type="ECO:0000256" key="1">
    <source>
        <dbReference type="ARBA" id="ARBA00022737"/>
    </source>
</evidence>
<dbReference type="InterPro" id="IPR015943">
    <property type="entry name" value="WD40/YVTN_repeat-like_dom_sf"/>
</dbReference>
<feature type="domain" description="Sortilin N-terminal" evidence="2">
    <location>
        <begin position="69"/>
        <end position="162"/>
    </location>
</feature>
<evidence type="ECO:0000313" key="4">
    <source>
        <dbReference type="Proteomes" id="UP000559256"/>
    </source>
</evidence>
<dbReference type="PANTHER" id="PTHR12106">
    <property type="entry name" value="SORTILIN RELATED"/>
    <property type="match status" value="1"/>
</dbReference>
<dbReference type="OrthoDB" id="3048030at2759"/>
<organism evidence="3 4">
    <name type="scientific">Tetrapyrgos nigripes</name>
    <dbReference type="NCBI Taxonomy" id="182062"/>
    <lineage>
        <taxon>Eukaryota</taxon>
        <taxon>Fungi</taxon>
        <taxon>Dikarya</taxon>
        <taxon>Basidiomycota</taxon>
        <taxon>Agaricomycotina</taxon>
        <taxon>Agaricomycetes</taxon>
        <taxon>Agaricomycetidae</taxon>
        <taxon>Agaricales</taxon>
        <taxon>Marasmiineae</taxon>
        <taxon>Marasmiaceae</taxon>
        <taxon>Tetrapyrgos</taxon>
    </lineage>
</organism>
<dbReference type="EMBL" id="JAACJM010000062">
    <property type="protein sequence ID" value="KAF5353737.1"/>
    <property type="molecule type" value="Genomic_DNA"/>
</dbReference>
<dbReference type="PANTHER" id="PTHR12106:SF27">
    <property type="entry name" value="SORTILIN-RELATED RECEPTOR"/>
    <property type="match status" value="1"/>
</dbReference>
<dbReference type="GO" id="GO:0006895">
    <property type="term" value="P:Golgi to endosome transport"/>
    <property type="evidence" value="ECO:0007669"/>
    <property type="project" value="TreeGrafter"/>
</dbReference>
<evidence type="ECO:0000259" key="2">
    <source>
        <dbReference type="Pfam" id="PF15902"/>
    </source>
</evidence>
<reference evidence="3 4" key="1">
    <citation type="journal article" date="2020" name="ISME J.">
        <title>Uncovering the hidden diversity of litter-decomposition mechanisms in mushroom-forming fungi.</title>
        <authorList>
            <person name="Floudas D."/>
            <person name="Bentzer J."/>
            <person name="Ahren D."/>
            <person name="Johansson T."/>
            <person name="Persson P."/>
            <person name="Tunlid A."/>
        </authorList>
    </citation>
    <scope>NUCLEOTIDE SEQUENCE [LARGE SCALE GENOMIC DNA]</scope>
    <source>
        <strain evidence="3 4">CBS 291.85</strain>
    </source>
</reference>
<evidence type="ECO:0000313" key="3">
    <source>
        <dbReference type="EMBL" id="KAF5353737.1"/>
    </source>
</evidence>
<dbReference type="SUPFAM" id="SSF110296">
    <property type="entry name" value="Oligoxyloglucan reducing end-specific cellobiohydrolase"/>
    <property type="match status" value="1"/>
</dbReference>
<dbReference type="Proteomes" id="UP000559256">
    <property type="component" value="Unassembled WGS sequence"/>
</dbReference>
<dbReference type="GO" id="GO:0016020">
    <property type="term" value="C:membrane"/>
    <property type="evidence" value="ECO:0007669"/>
    <property type="project" value="TreeGrafter"/>
</dbReference>
<keyword evidence="4" id="KW-1185">Reference proteome</keyword>
<gene>
    <name evidence="3" type="ORF">D9758_008631</name>
</gene>
<keyword evidence="1" id="KW-0677">Repeat</keyword>
<dbReference type="InterPro" id="IPR050310">
    <property type="entry name" value="VPS10-sortilin"/>
</dbReference>
<protein>
    <recommendedName>
        <fullName evidence="2">Sortilin N-terminal domain-containing protein</fullName>
    </recommendedName>
</protein>